<proteinExistence type="inferred from homology"/>
<comment type="catalytic activity">
    <reaction evidence="4">
        <text>an N-acyl-L-alpha-aminoacyl-tRNA + H2O = an N-acyl-L-amino acid + a tRNA + H(+)</text>
        <dbReference type="Rhea" id="RHEA:54448"/>
        <dbReference type="Rhea" id="RHEA-COMP:10123"/>
        <dbReference type="Rhea" id="RHEA-COMP:13883"/>
        <dbReference type="ChEBI" id="CHEBI:15377"/>
        <dbReference type="ChEBI" id="CHEBI:15378"/>
        <dbReference type="ChEBI" id="CHEBI:59874"/>
        <dbReference type="ChEBI" id="CHEBI:78442"/>
        <dbReference type="ChEBI" id="CHEBI:138191"/>
        <dbReference type="EC" id="3.1.1.29"/>
    </reaction>
</comment>
<dbReference type="InterPro" id="IPR002833">
    <property type="entry name" value="PTH2"/>
</dbReference>
<protein>
    <recommendedName>
        <fullName evidence="1">peptidyl-tRNA hydrolase</fullName>
        <ecNumber evidence="1">3.1.1.29</ecNumber>
    </recommendedName>
</protein>
<dbReference type="EMBL" id="KZ288203">
    <property type="protein sequence ID" value="PBC33386.1"/>
    <property type="molecule type" value="Genomic_DNA"/>
</dbReference>
<dbReference type="PANTHER" id="PTHR12649:SF11">
    <property type="entry name" value="PEPTIDYL-TRNA HYDROLASE 2, MITOCHONDRIAL"/>
    <property type="match status" value="1"/>
</dbReference>
<keyword evidence="6" id="KW-1185">Reference proteome</keyword>
<dbReference type="GO" id="GO:0004045">
    <property type="term" value="F:peptidyl-tRNA hydrolase activity"/>
    <property type="evidence" value="ECO:0007669"/>
    <property type="project" value="UniProtKB-EC"/>
</dbReference>
<dbReference type="PANTHER" id="PTHR12649">
    <property type="entry name" value="PEPTIDYL-TRNA HYDROLASE 2"/>
    <property type="match status" value="1"/>
</dbReference>
<dbReference type="FunFam" id="3.40.1490.10:FF:000001">
    <property type="entry name" value="Peptidyl-tRNA hydrolase 2"/>
    <property type="match status" value="1"/>
</dbReference>
<comment type="similarity">
    <text evidence="3">Belongs to the PTH2 family.</text>
</comment>
<sequence length="161" mass="17987">MIPKLNSQQQNIEDPVEEMLKKTGCMEFHYEVQECIAETQDWRKCQEQVKRFKGKTAAQCAHAAVECCHQVSLNANYQQIYKSWLLQGQSKIVLKISSEEELLSLAKNARKAGLITSIIKDAGKTQLQPGTISTLGIGPGPKQLINNLTLNLKLFNTSKIA</sequence>
<name>A0A2A3EQ82_APICC</name>
<gene>
    <name evidence="5" type="ORF">APICC_06845</name>
</gene>
<dbReference type="STRING" id="94128.A0A2A3EQ82"/>
<dbReference type="Proteomes" id="UP000242457">
    <property type="component" value="Unassembled WGS sequence"/>
</dbReference>
<evidence type="ECO:0000256" key="4">
    <source>
        <dbReference type="ARBA" id="ARBA00048707"/>
    </source>
</evidence>
<dbReference type="AlphaFoldDB" id="A0A2A3EQ82"/>
<reference evidence="5 6" key="1">
    <citation type="submission" date="2014-07" db="EMBL/GenBank/DDBJ databases">
        <title>Genomic and transcriptomic analysis on Apis cerana provide comprehensive insights into honey bee biology.</title>
        <authorList>
            <person name="Diao Q."/>
            <person name="Sun L."/>
            <person name="Zheng H."/>
            <person name="Zheng H."/>
            <person name="Xu S."/>
            <person name="Wang S."/>
            <person name="Zeng Z."/>
            <person name="Hu F."/>
            <person name="Su S."/>
            <person name="Wu J."/>
        </authorList>
    </citation>
    <scope>NUCLEOTIDE SEQUENCE [LARGE SCALE GENOMIC DNA]</scope>
    <source>
        <tissue evidence="5">Pupae without intestine</tissue>
    </source>
</reference>
<evidence type="ECO:0000256" key="1">
    <source>
        <dbReference type="ARBA" id="ARBA00013260"/>
    </source>
</evidence>
<evidence type="ECO:0000256" key="2">
    <source>
        <dbReference type="ARBA" id="ARBA00022801"/>
    </source>
</evidence>
<accession>A0A2A3EQ82</accession>
<dbReference type="GO" id="GO:0005829">
    <property type="term" value="C:cytosol"/>
    <property type="evidence" value="ECO:0007669"/>
    <property type="project" value="TreeGrafter"/>
</dbReference>
<dbReference type="Gene3D" id="3.40.1490.10">
    <property type="entry name" value="Bit1"/>
    <property type="match status" value="1"/>
</dbReference>
<evidence type="ECO:0000313" key="6">
    <source>
        <dbReference type="Proteomes" id="UP000242457"/>
    </source>
</evidence>
<organism evidence="5 6">
    <name type="scientific">Apis cerana cerana</name>
    <name type="common">Oriental honeybee</name>
    <dbReference type="NCBI Taxonomy" id="94128"/>
    <lineage>
        <taxon>Eukaryota</taxon>
        <taxon>Metazoa</taxon>
        <taxon>Ecdysozoa</taxon>
        <taxon>Arthropoda</taxon>
        <taxon>Hexapoda</taxon>
        <taxon>Insecta</taxon>
        <taxon>Pterygota</taxon>
        <taxon>Neoptera</taxon>
        <taxon>Endopterygota</taxon>
        <taxon>Hymenoptera</taxon>
        <taxon>Apocrita</taxon>
        <taxon>Aculeata</taxon>
        <taxon>Apoidea</taxon>
        <taxon>Anthophila</taxon>
        <taxon>Apidae</taxon>
        <taxon>Apis</taxon>
    </lineage>
</organism>
<dbReference type="NCBIfam" id="TIGR00283">
    <property type="entry name" value="arch_pth2"/>
    <property type="match status" value="1"/>
</dbReference>
<dbReference type="InterPro" id="IPR023476">
    <property type="entry name" value="Pep_tRNA_hydro_II_dom_sf"/>
</dbReference>
<dbReference type="OrthoDB" id="1733656at2759"/>
<dbReference type="SUPFAM" id="SSF102462">
    <property type="entry name" value="Peptidyl-tRNA hydrolase II"/>
    <property type="match status" value="1"/>
</dbReference>
<dbReference type="EC" id="3.1.1.29" evidence="1"/>
<dbReference type="Pfam" id="PF01981">
    <property type="entry name" value="PTH2"/>
    <property type="match status" value="1"/>
</dbReference>
<evidence type="ECO:0000313" key="5">
    <source>
        <dbReference type="EMBL" id="PBC33386.1"/>
    </source>
</evidence>
<keyword evidence="2 5" id="KW-0378">Hydrolase</keyword>
<evidence type="ECO:0000256" key="3">
    <source>
        <dbReference type="ARBA" id="ARBA00038050"/>
    </source>
</evidence>